<organism evidence="7 8">
    <name type="scientific">Kalanchoe fedtschenkoi</name>
    <name type="common">Lavender scallops</name>
    <name type="synonym">South American air plant</name>
    <dbReference type="NCBI Taxonomy" id="63787"/>
    <lineage>
        <taxon>Eukaryota</taxon>
        <taxon>Viridiplantae</taxon>
        <taxon>Streptophyta</taxon>
        <taxon>Embryophyta</taxon>
        <taxon>Tracheophyta</taxon>
        <taxon>Spermatophyta</taxon>
        <taxon>Magnoliopsida</taxon>
        <taxon>eudicotyledons</taxon>
        <taxon>Gunneridae</taxon>
        <taxon>Pentapetalae</taxon>
        <taxon>Saxifragales</taxon>
        <taxon>Crassulaceae</taxon>
        <taxon>Kalanchoe</taxon>
    </lineage>
</organism>
<dbReference type="PANTHER" id="PTHR22748">
    <property type="entry name" value="AP ENDONUCLEASE"/>
    <property type="match status" value="1"/>
</dbReference>
<comment type="similarity">
    <text evidence="2">Belongs to the DNA repair enzymes AP/ExoA family.</text>
</comment>
<dbReference type="Proteomes" id="UP000594263">
    <property type="component" value="Unplaced"/>
</dbReference>
<dbReference type="PANTHER" id="PTHR22748:SF11">
    <property type="entry name" value="OS07G0184032 PROTEIN"/>
    <property type="match status" value="1"/>
</dbReference>
<dbReference type="InterPro" id="IPR036691">
    <property type="entry name" value="Endo/exonu/phosph_ase_sf"/>
</dbReference>
<dbReference type="Pfam" id="PF03372">
    <property type="entry name" value="Exo_endo_phos"/>
    <property type="match status" value="1"/>
</dbReference>
<evidence type="ECO:0000313" key="8">
    <source>
        <dbReference type="Proteomes" id="UP000594263"/>
    </source>
</evidence>
<evidence type="ECO:0000256" key="2">
    <source>
        <dbReference type="ARBA" id="ARBA00007092"/>
    </source>
</evidence>
<keyword evidence="5" id="KW-0460">Magnesium</keyword>
<dbReference type="GO" id="GO:0008081">
    <property type="term" value="F:phosphoric diester hydrolase activity"/>
    <property type="evidence" value="ECO:0007669"/>
    <property type="project" value="TreeGrafter"/>
</dbReference>
<dbReference type="Gramene" id="Kaladp0053s0237.1.v1.1">
    <property type="protein sequence ID" value="Kaladp0053s0237.1.v1.1.CDS.1"/>
    <property type="gene ID" value="Kaladp0053s0237.v1.1"/>
</dbReference>
<protein>
    <recommendedName>
        <fullName evidence="6">Endonuclease/exonuclease/phosphatase domain-containing protein</fullName>
    </recommendedName>
</protein>
<accession>A0A7N0U4P3</accession>
<evidence type="ECO:0000256" key="1">
    <source>
        <dbReference type="ARBA" id="ARBA00001946"/>
    </source>
</evidence>
<keyword evidence="4" id="KW-0378">Hydrolase</keyword>
<name>A0A7N0U4P3_KALFE</name>
<dbReference type="InterPro" id="IPR004808">
    <property type="entry name" value="AP_endonuc_1"/>
</dbReference>
<dbReference type="GO" id="GO:0046872">
    <property type="term" value="F:metal ion binding"/>
    <property type="evidence" value="ECO:0007669"/>
    <property type="project" value="UniProtKB-KW"/>
</dbReference>
<dbReference type="EnsemblPlants" id="Kaladp0053s0237.1.v1.1">
    <property type="protein sequence ID" value="Kaladp0053s0237.1.v1.1.CDS.1"/>
    <property type="gene ID" value="Kaladp0053s0237.v1.1"/>
</dbReference>
<dbReference type="GO" id="GO:0006284">
    <property type="term" value="P:base-excision repair"/>
    <property type="evidence" value="ECO:0007669"/>
    <property type="project" value="TreeGrafter"/>
</dbReference>
<dbReference type="GO" id="GO:0005634">
    <property type="term" value="C:nucleus"/>
    <property type="evidence" value="ECO:0007669"/>
    <property type="project" value="TreeGrafter"/>
</dbReference>
<evidence type="ECO:0000256" key="4">
    <source>
        <dbReference type="ARBA" id="ARBA00022801"/>
    </source>
</evidence>
<evidence type="ECO:0000259" key="6">
    <source>
        <dbReference type="Pfam" id="PF03372"/>
    </source>
</evidence>
<reference evidence="7" key="1">
    <citation type="submission" date="2021-01" db="UniProtKB">
        <authorList>
            <consortium name="EnsemblPlants"/>
        </authorList>
    </citation>
    <scope>IDENTIFICATION</scope>
</reference>
<keyword evidence="8" id="KW-1185">Reference proteome</keyword>
<dbReference type="GO" id="GO:0008311">
    <property type="term" value="F:double-stranded DNA 3'-5' DNA exonuclease activity"/>
    <property type="evidence" value="ECO:0007669"/>
    <property type="project" value="TreeGrafter"/>
</dbReference>
<evidence type="ECO:0000256" key="3">
    <source>
        <dbReference type="ARBA" id="ARBA00022723"/>
    </source>
</evidence>
<dbReference type="AlphaFoldDB" id="A0A7N0U4P3"/>
<evidence type="ECO:0000313" key="7">
    <source>
        <dbReference type="EnsemblPlants" id="Kaladp0053s0237.1.v1.1.CDS.1"/>
    </source>
</evidence>
<dbReference type="InterPro" id="IPR005135">
    <property type="entry name" value="Endo/exonuclease/phosphatase"/>
</dbReference>
<dbReference type="Gene3D" id="3.60.10.10">
    <property type="entry name" value="Endonuclease/exonuclease/phosphatase"/>
    <property type="match status" value="1"/>
</dbReference>
<comment type="cofactor">
    <cofactor evidence="1">
        <name>Mg(2+)</name>
        <dbReference type="ChEBI" id="CHEBI:18420"/>
    </cofactor>
</comment>
<evidence type="ECO:0000256" key="5">
    <source>
        <dbReference type="ARBA" id="ARBA00022842"/>
    </source>
</evidence>
<dbReference type="OMA" id="CEGPWIT"/>
<sequence length="204" mass="23032">MKAISWNIRGLGRPEKRLALRRLIRDHNPPMLMLQETKNVLMSAEVIRSFWGQTTISWLSSDAIGSAGGLLTCWDPDFFDMEDSFKSELAILLIGTIKEVNIRCVIANIYAPNLDSLQRSFWLSMHSKWLEFGYPWLAGGDFNSVLRVEERLGLDNANSGMRDFGDFVNNLSLVDLPLLGKKFTCTNNRLNSSTVELIVSCSIL</sequence>
<dbReference type="GO" id="GO:0003906">
    <property type="term" value="F:DNA-(apurinic or apyrimidinic site) endonuclease activity"/>
    <property type="evidence" value="ECO:0007669"/>
    <property type="project" value="TreeGrafter"/>
</dbReference>
<feature type="domain" description="Endonuclease/exonuclease/phosphatase" evidence="6">
    <location>
        <begin position="4"/>
        <end position="145"/>
    </location>
</feature>
<keyword evidence="3" id="KW-0479">Metal-binding</keyword>
<proteinExistence type="inferred from homology"/>
<dbReference type="SUPFAM" id="SSF56219">
    <property type="entry name" value="DNase I-like"/>
    <property type="match status" value="1"/>
</dbReference>